<dbReference type="SMART" id="SM00116">
    <property type="entry name" value="CBS"/>
    <property type="match status" value="2"/>
</dbReference>
<feature type="domain" description="CBS" evidence="3">
    <location>
        <begin position="11"/>
        <end position="70"/>
    </location>
</feature>
<dbReference type="PROSITE" id="PS51371">
    <property type="entry name" value="CBS"/>
    <property type="match status" value="2"/>
</dbReference>
<evidence type="ECO:0000313" key="5">
    <source>
        <dbReference type="Proteomes" id="UP000011083"/>
    </source>
</evidence>
<dbReference type="RefSeq" id="XP_004367467.1">
    <property type="nucleotide sequence ID" value="XM_004367410.1"/>
</dbReference>
<dbReference type="KEGG" id="acan:ACA1_195240"/>
<sequence>MSRYQYVRDIMAKPVLTTTPDTALNVALGTMLQKRIHRLPVVDSSNPNKVVGIVTERNLRLAADSPFLEESAQEVLEHLAKHKVGEIMRSSVTTVTEDASIVEAAKMMRVSNVGGVPVLDKQGQLVGIITRTDMIDHLIRVLEPLDEGQRE</sequence>
<dbReference type="PANTHER" id="PTHR43080:SF2">
    <property type="entry name" value="CBS DOMAIN-CONTAINING PROTEIN"/>
    <property type="match status" value="1"/>
</dbReference>
<dbReference type="EMBL" id="KB007917">
    <property type="protein sequence ID" value="ELR20442.1"/>
    <property type="molecule type" value="Genomic_DNA"/>
</dbReference>
<evidence type="ECO:0000313" key="4">
    <source>
        <dbReference type="EMBL" id="ELR20442.1"/>
    </source>
</evidence>
<dbReference type="OrthoDB" id="418595at2759"/>
<evidence type="ECO:0000259" key="3">
    <source>
        <dbReference type="PROSITE" id="PS51371"/>
    </source>
</evidence>
<dbReference type="OMA" id="HTNIMTA"/>
<dbReference type="PANTHER" id="PTHR43080">
    <property type="entry name" value="CBS DOMAIN-CONTAINING PROTEIN CBSX3, MITOCHONDRIAL"/>
    <property type="match status" value="1"/>
</dbReference>
<accession>L8H5D8</accession>
<dbReference type="AlphaFoldDB" id="L8H5D8"/>
<evidence type="ECO:0000256" key="2">
    <source>
        <dbReference type="PROSITE-ProRule" id="PRU00703"/>
    </source>
</evidence>
<dbReference type="GeneID" id="14921298"/>
<dbReference type="Gene3D" id="3.10.580.10">
    <property type="entry name" value="CBS-domain"/>
    <property type="match status" value="1"/>
</dbReference>
<keyword evidence="1 2" id="KW-0129">CBS domain</keyword>
<dbReference type="Proteomes" id="UP000011083">
    <property type="component" value="Unassembled WGS sequence"/>
</dbReference>
<dbReference type="STRING" id="1257118.L8H5D8"/>
<dbReference type="Pfam" id="PF00571">
    <property type="entry name" value="CBS"/>
    <property type="match status" value="2"/>
</dbReference>
<name>L8H5D8_ACACF</name>
<dbReference type="CDD" id="cd04584">
    <property type="entry name" value="CBS_pair_AcuB_like"/>
    <property type="match status" value="1"/>
</dbReference>
<protein>
    <submittedName>
        <fullName evidence="4">CBS domain containing protein</fullName>
    </submittedName>
</protein>
<dbReference type="SUPFAM" id="SSF54631">
    <property type="entry name" value="CBS-domain pair"/>
    <property type="match status" value="1"/>
</dbReference>
<dbReference type="VEuPathDB" id="AmoebaDB:ACA1_195240"/>
<dbReference type="InterPro" id="IPR000644">
    <property type="entry name" value="CBS_dom"/>
</dbReference>
<proteinExistence type="predicted"/>
<reference evidence="4 5" key="1">
    <citation type="journal article" date="2013" name="Genome Biol.">
        <title>Genome of Acanthamoeba castellanii highlights extensive lateral gene transfer and early evolution of tyrosine kinase signaling.</title>
        <authorList>
            <person name="Clarke M."/>
            <person name="Lohan A.J."/>
            <person name="Liu B."/>
            <person name="Lagkouvardos I."/>
            <person name="Roy S."/>
            <person name="Zafar N."/>
            <person name="Bertelli C."/>
            <person name="Schilde C."/>
            <person name="Kianianmomeni A."/>
            <person name="Burglin T.R."/>
            <person name="Frech C."/>
            <person name="Turcotte B."/>
            <person name="Kopec K.O."/>
            <person name="Synnott J.M."/>
            <person name="Choo C."/>
            <person name="Paponov I."/>
            <person name="Finkler A."/>
            <person name="Soon Heng Tan C."/>
            <person name="Hutchins A.P."/>
            <person name="Weinmeier T."/>
            <person name="Rattei T."/>
            <person name="Chu J.S."/>
            <person name="Gimenez G."/>
            <person name="Irimia M."/>
            <person name="Rigden D.J."/>
            <person name="Fitzpatrick D.A."/>
            <person name="Lorenzo-Morales J."/>
            <person name="Bateman A."/>
            <person name="Chiu C.H."/>
            <person name="Tang P."/>
            <person name="Hegemann P."/>
            <person name="Fromm H."/>
            <person name="Raoult D."/>
            <person name="Greub G."/>
            <person name="Miranda-Saavedra D."/>
            <person name="Chen N."/>
            <person name="Nash P."/>
            <person name="Ginger M.L."/>
            <person name="Horn M."/>
            <person name="Schaap P."/>
            <person name="Caler L."/>
            <person name="Loftus B."/>
        </authorList>
    </citation>
    <scope>NUCLEOTIDE SEQUENCE [LARGE SCALE GENOMIC DNA]</scope>
    <source>
        <strain evidence="4 5">Neff</strain>
    </source>
</reference>
<keyword evidence="5" id="KW-1185">Reference proteome</keyword>
<organism evidence="4 5">
    <name type="scientific">Acanthamoeba castellanii (strain ATCC 30010 / Neff)</name>
    <dbReference type="NCBI Taxonomy" id="1257118"/>
    <lineage>
        <taxon>Eukaryota</taxon>
        <taxon>Amoebozoa</taxon>
        <taxon>Discosea</taxon>
        <taxon>Longamoebia</taxon>
        <taxon>Centramoebida</taxon>
        <taxon>Acanthamoebidae</taxon>
        <taxon>Acanthamoeba</taxon>
    </lineage>
</organism>
<dbReference type="InterPro" id="IPR051257">
    <property type="entry name" value="Diverse_CBS-Domain"/>
</dbReference>
<evidence type="ECO:0000256" key="1">
    <source>
        <dbReference type="ARBA" id="ARBA00023122"/>
    </source>
</evidence>
<feature type="domain" description="CBS" evidence="3">
    <location>
        <begin position="88"/>
        <end position="147"/>
    </location>
</feature>
<dbReference type="InterPro" id="IPR046342">
    <property type="entry name" value="CBS_dom_sf"/>
</dbReference>
<gene>
    <name evidence="4" type="ORF">ACA1_195240</name>
</gene>